<keyword evidence="3" id="KW-1185">Reference proteome</keyword>
<feature type="region of interest" description="Disordered" evidence="1">
    <location>
        <begin position="304"/>
        <end position="409"/>
    </location>
</feature>
<dbReference type="AlphaFoldDB" id="A0A0C9WLR5"/>
<feature type="compositionally biased region" description="Basic and acidic residues" evidence="1">
    <location>
        <begin position="533"/>
        <end position="547"/>
    </location>
</feature>
<feature type="region of interest" description="Disordered" evidence="1">
    <location>
        <begin position="437"/>
        <end position="652"/>
    </location>
</feature>
<feature type="compositionally biased region" description="Basic residues" evidence="1">
    <location>
        <begin position="497"/>
        <end position="506"/>
    </location>
</feature>
<feature type="compositionally biased region" description="Polar residues" evidence="1">
    <location>
        <begin position="325"/>
        <end position="337"/>
    </location>
</feature>
<dbReference type="OrthoDB" id="3141838at2759"/>
<organism evidence="2 3">
    <name type="scientific">Laccaria amethystina LaAM-08-1</name>
    <dbReference type="NCBI Taxonomy" id="1095629"/>
    <lineage>
        <taxon>Eukaryota</taxon>
        <taxon>Fungi</taxon>
        <taxon>Dikarya</taxon>
        <taxon>Basidiomycota</taxon>
        <taxon>Agaricomycotina</taxon>
        <taxon>Agaricomycetes</taxon>
        <taxon>Agaricomycetidae</taxon>
        <taxon>Agaricales</taxon>
        <taxon>Agaricineae</taxon>
        <taxon>Hydnangiaceae</taxon>
        <taxon>Laccaria</taxon>
    </lineage>
</organism>
<feature type="compositionally biased region" description="Polar residues" evidence="1">
    <location>
        <begin position="513"/>
        <end position="524"/>
    </location>
</feature>
<evidence type="ECO:0000313" key="2">
    <source>
        <dbReference type="EMBL" id="KIJ97489.1"/>
    </source>
</evidence>
<dbReference type="HOGENOM" id="CLU_420372_0_0_1"/>
<feature type="compositionally biased region" description="Basic and acidic residues" evidence="1">
    <location>
        <begin position="467"/>
        <end position="483"/>
    </location>
</feature>
<accession>A0A0C9WLR5</accession>
<evidence type="ECO:0000313" key="3">
    <source>
        <dbReference type="Proteomes" id="UP000054477"/>
    </source>
</evidence>
<proteinExistence type="predicted"/>
<feature type="compositionally biased region" description="Basic residues" evidence="1">
    <location>
        <begin position="457"/>
        <end position="466"/>
    </location>
</feature>
<gene>
    <name evidence="2" type="ORF">K443DRAFT_681512</name>
</gene>
<feature type="compositionally biased region" description="Low complexity" evidence="1">
    <location>
        <begin position="566"/>
        <end position="604"/>
    </location>
</feature>
<dbReference type="STRING" id="1095629.A0A0C9WLR5"/>
<evidence type="ECO:0000256" key="1">
    <source>
        <dbReference type="SAM" id="MobiDB-lite"/>
    </source>
</evidence>
<reference evidence="2 3" key="1">
    <citation type="submission" date="2014-04" db="EMBL/GenBank/DDBJ databases">
        <authorList>
            <consortium name="DOE Joint Genome Institute"/>
            <person name="Kuo A."/>
            <person name="Kohler A."/>
            <person name="Nagy L.G."/>
            <person name="Floudas D."/>
            <person name="Copeland A."/>
            <person name="Barry K.W."/>
            <person name="Cichocki N."/>
            <person name="Veneault-Fourrey C."/>
            <person name="LaButti K."/>
            <person name="Lindquist E.A."/>
            <person name="Lipzen A."/>
            <person name="Lundell T."/>
            <person name="Morin E."/>
            <person name="Murat C."/>
            <person name="Sun H."/>
            <person name="Tunlid A."/>
            <person name="Henrissat B."/>
            <person name="Grigoriev I.V."/>
            <person name="Hibbett D.S."/>
            <person name="Martin F."/>
            <person name="Nordberg H.P."/>
            <person name="Cantor M.N."/>
            <person name="Hua S.X."/>
        </authorList>
    </citation>
    <scope>NUCLEOTIDE SEQUENCE [LARGE SCALE GENOMIC DNA]</scope>
    <source>
        <strain evidence="2 3">LaAM-08-1</strain>
    </source>
</reference>
<dbReference type="Proteomes" id="UP000054477">
    <property type="component" value="Unassembled WGS sequence"/>
</dbReference>
<reference evidence="3" key="2">
    <citation type="submission" date="2015-01" db="EMBL/GenBank/DDBJ databases">
        <title>Evolutionary Origins and Diversification of the Mycorrhizal Mutualists.</title>
        <authorList>
            <consortium name="DOE Joint Genome Institute"/>
            <consortium name="Mycorrhizal Genomics Consortium"/>
            <person name="Kohler A."/>
            <person name="Kuo A."/>
            <person name="Nagy L.G."/>
            <person name="Floudas D."/>
            <person name="Copeland A."/>
            <person name="Barry K.W."/>
            <person name="Cichocki N."/>
            <person name="Veneault-Fourrey C."/>
            <person name="LaButti K."/>
            <person name="Lindquist E.A."/>
            <person name="Lipzen A."/>
            <person name="Lundell T."/>
            <person name="Morin E."/>
            <person name="Murat C."/>
            <person name="Riley R."/>
            <person name="Ohm R."/>
            <person name="Sun H."/>
            <person name="Tunlid A."/>
            <person name="Henrissat B."/>
            <person name="Grigoriev I.V."/>
            <person name="Hibbett D.S."/>
            <person name="Martin F."/>
        </authorList>
    </citation>
    <scope>NUCLEOTIDE SEQUENCE [LARGE SCALE GENOMIC DNA]</scope>
    <source>
        <strain evidence="3">LaAM-08-1</strain>
    </source>
</reference>
<feature type="compositionally biased region" description="Pro residues" evidence="1">
    <location>
        <begin position="548"/>
        <end position="565"/>
    </location>
</feature>
<dbReference type="EMBL" id="KN838692">
    <property type="protein sequence ID" value="KIJ97489.1"/>
    <property type="molecule type" value="Genomic_DNA"/>
</dbReference>
<name>A0A0C9WLR5_9AGAR</name>
<sequence>MAVAVDPRQPMHHWQSHSLSHQHLQPVQHLSMPQLFPTEASLPARNEVDLNRDKLMSILNYFSQLIMGQFNRPLRLVVHGGACMLLHPGLYALSQQQHQLSSSLPQRTTTRDVDYIHRAFIREMAQMGVPNAAEKLKGCITATARAFGLGADWMNSDADVALPMATDPSGNQYDPIYTAAIQPNNIDLHTIYRSPNSMLTLISVTPFWAVSLKLVRYTQNDAADICLLLRNGTILSGAQWTPEVLQNWLLSNCWSMGYANYDAQKKLEMNTRINHSIQLISGWNATFSHLPQTKVSAHAAMGGGDVIGEHRHSWGSSAAAGPGLTQMQNQPPKSHTPNIRDWLTDSEPKRRSVSRGRPSPQQISEIFIPPQFDEHQPSHAPVPMPMPHGRGASPDPPVEERWSSWHQPSQSRVHQMLSLEEFDKSLGSMLYEGRNARNSRTGFIPPGADQETAPPLNRKKEKKKKDKARDRDRRSKWLPREPANDTDTSSDDEVSHRQRPSGHHSFHIYAPPSQLSVPSQQTLEAPTRTRSRAHSETRRALSQEPRRPTPLPLGEPLKPIPPTIFIPPGGSFPPNFQPQVYQPTQAQAPTASQQPQPQRMARPQHLQHHTESQVQQASVPHAQRLARPQHLQYSQQHPSHSQLAHAHGHHHS</sequence>
<protein>
    <submittedName>
        <fullName evidence="2">Uncharacterized protein</fullName>
    </submittedName>
</protein>